<evidence type="ECO:0000313" key="1">
    <source>
        <dbReference type="EMBL" id="MDK2126084.1"/>
    </source>
</evidence>
<sequence length="271" mass="28436">MTIGNIASTIGSGLYSIGSTIGSGLSTVGSGVVSIGTKTFEKVGGSTFATLSTVVAATGHLTRLTNYQTTTLFGGLPNSPQFDNATTQNAGGLSGIYEGIRTDVVNTPQSTRDVLTRLNTAFGNANSQERDGDDINLNQQEFHAALARGCHFVVEDGGALYTQLQQDGNGAFNARSSSHYKGSGHQQFGMDLPDGLGHLLIGRDHNGDTFFQLESHGTGNPNQSTLEKIGSVLGHTQAYFQHIGSSLSYVQIGPQGCIAGSEKDNNHVILR</sequence>
<keyword evidence="2" id="KW-1185">Reference proteome</keyword>
<gene>
    <name evidence="1" type="ORF">PZA18_18735</name>
</gene>
<name>A0ABT7E210_9NEIS</name>
<evidence type="ECO:0000313" key="2">
    <source>
        <dbReference type="Proteomes" id="UP001172778"/>
    </source>
</evidence>
<accession>A0ABT7E210</accession>
<reference evidence="1" key="1">
    <citation type="submission" date="2023-03" db="EMBL/GenBank/DDBJ databases">
        <title>Chitinimonas shenzhenensis gen. nov., sp. nov., a novel member of family Burkholderiaceae isolated from activated sludge collected in Shen Zhen, China.</title>
        <authorList>
            <person name="Wang X."/>
        </authorList>
    </citation>
    <scope>NUCLEOTIDE SEQUENCE</scope>
    <source>
        <strain evidence="1">DQS-5</strain>
    </source>
</reference>
<dbReference type="Proteomes" id="UP001172778">
    <property type="component" value="Unassembled WGS sequence"/>
</dbReference>
<comment type="caution">
    <text evidence="1">The sequence shown here is derived from an EMBL/GenBank/DDBJ whole genome shotgun (WGS) entry which is preliminary data.</text>
</comment>
<proteinExistence type="predicted"/>
<protein>
    <submittedName>
        <fullName evidence="1">Uncharacterized protein</fullName>
    </submittedName>
</protein>
<organism evidence="1 2">
    <name type="scientific">Parachitinimonas caeni</name>
    <dbReference type="NCBI Taxonomy" id="3031301"/>
    <lineage>
        <taxon>Bacteria</taxon>
        <taxon>Pseudomonadati</taxon>
        <taxon>Pseudomonadota</taxon>
        <taxon>Betaproteobacteria</taxon>
        <taxon>Neisseriales</taxon>
        <taxon>Chitinibacteraceae</taxon>
        <taxon>Parachitinimonas</taxon>
    </lineage>
</organism>
<dbReference type="RefSeq" id="WP_284102399.1">
    <property type="nucleotide sequence ID" value="NZ_JARRAF010000030.1"/>
</dbReference>
<dbReference type="EMBL" id="JARRAF010000030">
    <property type="protein sequence ID" value="MDK2126084.1"/>
    <property type="molecule type" value="Genomic_DNA"/>
</dbReference>